<sequence>MRVRVIGGGPAGLVFAQTYKSAAERAEVVVSDRLGGRCPRGLGVLLSESTRRRLHEVAPEVYRELEPSFVRWDMLEVRRGRERISMHGHDYAAVSRRRLLAALGDRCEAVGVVLKTEDVRRPPDEADLVVVAEGIGSAGRERLAGQLGVRRRTHTPRFFWFGTAKLFHCLTFVVRDGPVGLFQAHAYPVDHETSAFIVQCSERSWLEAGFDRATPQEAAVRCAEIFEDCLDGEPLLAGDQDWRRFTTVGCSRFSAGNTVVVGDAAHTVHWSIGSGTKVAVEDGAGLARALVQAPTLTEGLAQYELARHGPVERLQQAAARSADYFDHLDRHRAQPPALLAFNLFTRSGRLTYTGIRDRDRHYADRYERWFAGRGGGVGTDPVAGPSGGPDATALLTPPPGRTPIAVRGRVLANRAVVRVALHPSGGDPLARVARAAAGRPGLLVLDRLAVTAAGAWQGAPVLDEAGAPALARWIGAAHEHGAGAVAAVLDHAGPSAGRGRADGGRLDHRLGAGAVAASALPAGGAGRTPRALPTGEVDGLLEQFTAAAGRALAAGADAVLVNMAHGNLLATFASPLLNQRTDAYGGSPAHRVRLPAAVTAAVRRAHPGALLGAVVSAHDGLPGGGSVTDAAALVAALVRSGADMVVVEAGQATDEALVWSDQVALLGFADALRAAGAPVVVLGGLTLDADELSTCVGAGRADLCVMERL</sequence>
<evidence type="ECO:0000259" key="1">
    <source>
        <dbReference type="Pfam" id="PF00724"/>
    </source>
</evidence>
<dbReference type="EMBL" id="JBHSBB010000018">
    <property type="protein sequence ID" value="MFC4034779.1"/>
    <property type="molecule type" value="Genomic_DNA"/>
</dbReference>
<keyword evidence="3" id="KW-0503">Monooxygenase</keyword>
<accession>A0ABV8HV50</accession>
<dbReference type="Proteomes" id="UP001595765">
    <property type="component" value="Unassembled WGS sequence"/>
</dbReference>
<dbReference type="PANTHER" id="PTHR43303:SF3">
    <property type="entry name" value="BLR3436 PROTEIN"/>
    <property type="match status" value="1"/>
</dbReference>
<evidence type="ECO:0000313" key="4">
    <source>
        <dbReference type="Proteomes" id="UP001595765"/>
    </source>
</evidence>
<dbReference type="Gene3D" id="3.30.9.20">
    <property type="match status" value="1"/>
</dbReference>
<reference evidence="4" key="1">
    <citation type="journal article" date="2019" name="Int. J. Syst. Evol. Microbiol.">
        <title>The Global Catalogue of Microorganisms (GCM) 10K type strain sequencing project: providing services to taxonomists for standard genome sequencing and annotation.</title>
        <authorList>
            <consortium name="The Broad Institute Genomics Platform"/>
            <consortium name="The Broad Institute Genome Sequencing Center for Infectious Disease"/>
            <person name="Wu L."/>
            <person name="Ma J."/>
        </authorList>
    </citation>
    <scope>NUCLEOTIDE SEQUENCE [LARGE SCALE GENOMIC DNA]</scope>
    <source>
        <strain evidence="4">CGMCC 4.7237</strain>
    </source>
</reference>
<dbReference type="Pfam" id="PF01494">
    <property type="entry name" value="FAD_binding_3"/>
    <property type="match status" value="1"/>
</dbReference>
<proteinExistence type="predicted"/>
<keyword evidence="4" id="KW-1185">Reference proteome</keyword>
<dbReference type="PANTHER" id="PTHR43303">
    <property type="entry name" value="NADPH DEHYDROGENASE C23G7.10C-RELATED"/>
    <property type="match status" value="1"/>
</dbReference>
<dbReference type="GO" id="GO:0004497">
    <property type="term" value="F:monooxygenase activity"/>
    <property type="evidence" value="ECO:0007669"/>
    <property type="project" value="UniProtKB-KW"/>
</dbReference>
<organism evidence="3 4">
    <name type="scientific">Streptomyces polygonati</name>
    <dbReference type="NCBI Taxonomy" id="1617087"/>
    <lineage>
        <taxon>Bacteria</taxon>
        <taxon>Bacillati</taxon>
        <taxon>Actinomycetota</taxon>
        <taxon>Actinomycetes</taxon>
        <taxon>Kitasatosporales</taxon>
        <taxon>Streptomycetaceae</taxon>
        <taxon>Streptomyces</taxon>
    </lineage>
</organism>
<evidence type="ECO:0000313" key="3">
    <source>
        <dbReference type="EMBL" id="MFC4034779.1"/>
    </source>
</evidence>
<feature type="domain" description="NADH:flavin oxidoreductase/NADH oxidase N-terminal" evidence="1">
    <location>
        <begin position="436"/>
        <end position="706"/>
    </location>
</feature>
<dbReference type="SUPFAM" id="SSF51905">
    <property type="entry name" value="FAD/NAD(P)-binding domain"/>
    <property type="match status" value="1"/>
</dbReference>
<keyword evidence="3" id="KW-0560">Oxidoreductase</keyword>
<protein>
    <submittedName>
        <fullName evidence="3">FAD-dependent monooxygenase</fullName>
    </submittedName>
</protein>
<dbReference type="InterPro" id="IPR001155">
    <property type="entry name" value="OxRdtase_FMN_N"/>
</dbReference>
<dbReference type="InterPro" id="IPR013785">
    <property type="entry name" value="Aldolase_TIM"/>
</dbReference>
<dbReference type="SUPFAM" id="SSF51395">
    <property type="entry name" value="FMN-linked oxidoreductases"/>
    <property type="match status" value="1"/>
</dbReference>
<name>A0ABV8HV50_9ACTN</name>
<comment type="caution">
    <text evidence="3">The sequence shown here is derived from an EMBL/GenBank/DDBJ whole genome shotgun (WGS) entry which is preliminary data.</text>
</comment>
<dbReference type="InterPro" id="IPR044152">
    <property type="entry name" value="YqjM-like"/>
</dbReference>
<dbReference type="Gene3D" id="3.50.50.60">
    <property type="entry name" value="FAD/NAD(P)-binding domain"/>
    <property type="match status" value="1"/>
</dbReference>
<evidence type="ECO:0000259" key="2">
    <source>
        <dbReference type="Pfam" id="PF01494"/>
    </source>
</evidence>
<dbReference type="InterPro" id="IPR002938">
    <property type="entry name" value="FAD-bd"/>
</dbReference>
<dbReference type="PRINTS" id="PR00420">
    <property type="entry name" value="RNGMNOXGNASE"/>
</dbReference>
<dbReference type="RefSeq" id="WP_386433598.1">
    <property type="nucleotide sequence ID" value="NZ_JBHSBB010000018.1"/>
</dbReference>
<dbReference type="Gene3D" id="3.20.20.70">
    <property type="entry name" value="Aldolase class I"/>
    <property type="match status" value="1"/>
</dbReference>
<dbReference type="InterPro" id="IPR036188">
    <property type="entry name" value="FAD/NAD-bd_sf"/>
</dbReference>
<feature type="domain" description="FAD-binding" evidence="2">
    <location>
        <begin position="125"/>
        <end position="314"/>
    </location>
</feature>
<gene>
    <name evidence="3" type="ORF">ACFO3J_25410</name>
</gene>
<dbReference type="Pfam" id="PF00724">
    <property type="entry name" value="Oxidored_FMN"/>
    <property type="match status" value="1"/>
</dbReference>